<dbReference type="PANTHER" id="PTHR32089:SF112">
    <property type="entry name" value="LYSOZYME-LIKE PROTEIN-RELATED"/>
    <property type="match status" value="1"/>
</dbReference>
<dbReference type="GO" id="GO:0006935">
    <property type="term" value="P:chemotaxis"/>
    <property type="evidence" value="ECO:0007669"/>
    <property type="project" value="UniProtKB-KW"/>
</dbReference>
<evidence type="ECO:0000256" key="2">
    <source>
        <dbReference type="ARBA" id="ARBA00022475"/>
    </source>
</evidence>
<evidence type="ECO:0000256" key="6">
    <source>
        <dbReference type="ARBA" id="ARBA00022989"/>
    </source>
</evidence>
<dbReference type="InterPro" id="IPR004089">
    <property type="entry name" value="MCPsignal_dom"/>
</dbReference>
<feature type="domain" description="Methyl-accepting transducer" evidence="12">
    <location>
        <begin position="407"/>
        <end position="629"/>
    </location>
</feature>
<protein>
    <submittedName>
        <fullName evidence="15">Methyl-accepting chemotaxis protein</fullName>
    </submittedName>
</protein>
<dbReference type="Pfam" id="PF00015">
    <property type="entry name" value="MCPsignal"/>
    <property type="match status" value="1"/>
</dbReference>
<gene>
    <name evidence="15" type="ORF">FHS48_000275</name>
</gene>
<evidence type="ECO:0000259" key="13">
    <source>
        <dbReference type="PROSITE" id="PS50192"/>
    </source>
</evidence>
<dbReference type="SUPFAM" id="SSF58104">
    <property type="entry name" value="Methyl-accepting chemotaxis protein (MCP) signaling domain"/>
    <property type="match status" value="1"/>
</dbReference>
<keyword evidence="6 11" id="KW-1133">Transmembrane helix</keyword>
<name>A0A7X0DL85_NOVIT</name>
<evidence type="ECO:0000256" key="4">
    <source>
        <dbReference type="ARBA" id="ARBA00022519"/>
    </source>
</evidence>
<dbReference type="GO" id="GO:0005886">
    <property type="term" value="C:plasma membrane"/>
    <property type="evidence" value="ECO:0007669"/>
    <property type="project" value="UniProtKB-SubCell"/>
</dbReference>
<dbReference type="SMART" id="SM00304">
    <property type="entry name" value="HAMP"/>
    <property type="match status" value="1"/>
</dbReference>
<dbReference type="Pfam" id="PF00672">
    <property type="entry name" value="HAMP"/>
    <property type="match status" value="1"/>
</dbReference>
<evidence type="ECO:0000259" key="14">
    <source>
        <dbReference type="PROSITE" id="PS50885"/>
    </source>
</evidence>
<evidence type="ECO:0000256" key="7">
    <source>
        <dbReference type="ARBA" id="ARBA00023136"/>
    </source>
</evidence>
<dbReference type="RefSeq" id="WP_184260470.1">
    <property type="nucleotide sequence ID" value="NZ_JACIIX010000001.1"/>
</dbReference>
<keyword evidence="4" id="KW-0997">Cell inner membrane</keyword>
<dbReference type="SUPFAM" id="SSF103190">
    <property type="entry name" value="Sensory domain-like"/>
    <property type="match status" value="1"/>
</dbReference>
<keyword evidence="2" id="KW-1003">Cell membrane</keyword>
<dbReference type="PROSITE" id="PS50111">
    <property type="entry name" value="CHEMOTAXIS_TRANSDUC_2"/>
    <property type="match status" value="1"/>
</dbReference>
<dbReference type="Gene3D" id="1.10.8.500">
    <property type="entry name" value="HAMP domain in histidine kinase"/>
    <property type="match status" value="1"/>
</dbReference>
<evidence type="ECO:0000256" key="9">
    <source>
        <dbReference type="ARBA" id="ARBA00029447"/>
    </source>
</evidence>
<evidence type="ECO:0000256" key="5">
    <source>
        <dbReference type="ARBA" id="ARBA00022692"/>
    </source>
</evidence>
<evidence type="ECO:0000256" key="3">
    <source>
        <dbReference type="ARBA" id="ARBA00022500"/>
    </source>
</evidence>
<keyword evidence="3" id="KW-0145">Chemotaxis</keyword>
<evidence type="ECO:0000256" key="1">
    <source>
        <dbReference type="ARBA" id="ARBA00004429"/>
    </source>
</evidence>
<dbReference type="Gene3D" id="3.30.450.20">
    <property type="entry name" value="PAS domain"/>
    <property type="match status" value="2"/>
</dbReference>
<dbReference type="Gene3D" id="1.10.287.950">
    <property type="entry name" value="Methyl-accepting chemotaxis protein"/>
    <property type="match status" value="1"/>
</dbReference>
<accession>A0A7X0DL85</accession>
<evidence type="ECO:0000313" key="15">
    <source>
        <dbReference type="EMBL" id="MBB6208894.1"/>
    </source>
</evidence>
<feature type="transmembrane region" description="Helical" evidence="11">
    <location>
        <begin position="23"/>
        <end position="45"/>
    </location>
</feature>
<dbReference type="SMART" id="SM00283">
    <property type="entry name" value="MA"/>
    <property type="match status" value="1"/>
</dbReference>
<proteinExistence type="inferred from homology"/>
<dbReference type="InterPro" id="IPR033479">
    <property type="entry name" value="dCache_1"/>
</dbReference>
<sequence length="663" mass="70593">MTSVLLTAPPGRAAPIDRDRSLMTRILQVLSASVLVVFAAFAIYADSYERTAIDTDVRKDLEVSGQSIAATLQNWLDARTAMAAVIANGLEGTSDSAEDITRIMAMPALNTYFDAVYLGQEDKRFIRWPDLTMPADFDPRTRPWYTLAMKERSAILTPPFIQTSSGKLVMTAAAPVIRNGKATGVVAANFPATVLADTLSDFTLGGRGRAFLVDGSGRILLHTDAALQGKPLSAAYPDHTPTLTAQVQDVAANGREELVRLFPVSLAGTTWYVVTAVDKKVVFAPLVQYRLSVLAACIAAALLLVAVMQQSLLRLVARPLRSMTAAMRRLADGHLETEIPCLTRRDEIGAMADAVGVFRHNGQERHRLELAQQADSEARERRTAALETLLIDFDREMVHVLETVTSASTELEATARVLSGTAERSAQDATTAAAATEQASVNVRSVSSATEELATSISHITERASRSQTVAATAREAARTTETTVQSLVAATAKISEIVSLINDVASQTNLLALNATIEAARAGEAGKGFNVVANEVKSLANQTARATGEISAQIGEIQQVSDQVAVAIREIVTVIGDISALSDDISGAVDRQNEATREIARNVAEAAQGTQEVAGSVANVTLGAQETGHSASQLLAAAGELARQSEQMRGEVSAFFDRIRSL</sequence>
<dbReference type="CDD" id="cd06225">
    <property type="entry name" value="HAMP"/>
    <property type="match status" value="1"/>
</dbReference>
<dbReference type="EMBL" id="JACIIX010000001">
    <property type="protein sequence ID" value="MBB6208894.1"/>
    <property type="molecule type" value="Genomic_DNA"/>
</dbReference>
<dbReference type="InterPro" id="IPR029151">
    <property type="entry name" value="Sensor-like_sf"/>
</dbReference>
<dbReference type="AlphaFoldDB" id="A0A7X0DL85"/>
<dbReference type="PANTHER" id="PTHR32089">
    <property type="entry name" value="METHYL-ACCEPTING CHEMOTAXIS PROTEIN MCPB"/>
    <property type="match status" value="1"/>
</dbReference>
<reference evidence="15 16" key="1">
    <citation type="submission" date="2020-08" db="EMBL/GenBank/DDBJ databases">
        <title>Genomic Encyclopedia of Type Strains, Phase IV (KMG-IV): sequencing the most valuable type-strain genomes for metagenomic binning, comparative biology and taxonomic classification.</title>
        <authorList>
            <person name="Goeker M."/>
        </authorList>
    </citation>
    <scope>NUCLEOTIDE SEQUENCE [LARGE SCALE GENOMIC DNA]</scope>
    <source>
        <strain evidence="15 16">DSM 11590</strain>
    </source>
</reference>
<evidence type="ECO:0000256" key="10">
    <source>
        <dbReference type="PROSITE-ProRule" id="PRU00284"/>
    </source>
</evidence>
<keyword evidence="7 11" id="KW-0472">Membrane</keyword>
<dbReference type="Pfam" id="PF02743">
    <property type="entry name" value="dCache_1"/>
    <property type="match status" value="1"/>
</dbReference>
<feature type="transmembrane region" description="Helical" evidence="11">
    <location>
        <begin position="289"/>
        <end position="308"/>
    </location>
</feature>
<keyword evidence="8 10" id="KW-0807">Transducer</keyword>
<feature type="domain" description="T-SNARE coiled-coil homology" evidence="13">
    <location>
        <begin position="559"/>
        <end position="621"/>
    </location>
</feature>
<evidence type="ECO:0000259" key="12">
    <source>
        <dbReference type="PROSITE" id="PS50111"/>
    </source>
</evidence>
<dbReference type="GO" id="GO:0007165">
    <property type="term" value="P:signal transduction"/>
    <property type="evidence" value="ECO:0007669"/>
    <property type="project" value="UniProtKB-KW"/>
</dbReference>
<evidence type="ECO:0000256" key="11">
    <source>
        <dbReference type="SAM" id="Phobius"/>
    </source>
</evidence>
<dbReference type="PROSITE" id="PS50192">
    <property type="entry name" value="T_SNARE"/>
    <property type="match status" value="1"/>
</dbReference>
<evidence type="ECO:0000256" key="8">
    <source>
        <dbReference type="ARBA" id="ARBA00023224"/>
    </source>
</evidence>
<dbReference type="Proteomes" id="UP000544872">
    <property type="component" value="Unassembled WGS sequence"/>
</dbReference>
<keyword evidence="16" id="KW-1185">Reference proteome</keyword>
<dbReference type="CDD" id="cd12913">
    <property type="entry name" value="PDC1_MCP_like"/>
    <property type="match status" value="1"/>
</dbReference>
<evidence type="ECO:0000313" key="16">
    <source>
        <dbReference type="Proteomes" id="UP000544872"/>
    </source>
</evidence>
<dbReference type="InterPro" id="IPR000727">
    <property type="entry name" value="T_SNARE_dom"/>
</dbReference>
<keyword evidence="5 11" id="KW-0812">Transmembrane</keyword>
<organism evidence="15 16">
    <name type="scientific">Novispirillum itersonii</name>
    <name type="common">Aquaspirillum itersonii</name>
    <dbReference type="NCBI Taxonomy" id="189"/>
    <lineage>
        <taxon>Bacteria</taxon>
        <taxon>Pseudomonadati</taxon>
        <taxon>Pseudomonadota</taxon>
        <taxon>Alphaproteobacteria</taxon>
        <taxon>Rhodospirillales</taxon>
        <taxon>Novispirillaceae</taxon>
        <taxon>Novispirillum</taxon>
    </lineage>
</organism>
<comment type="subcellular location">
    <subcellularLocation>
        <location evidence="1">Cell inner membrane</location>
        <topology evidence="1">Multi-pass membrane protein</topology>
    </subcellularLocation>
</comment>
<comment type="caution">
    <text evidence="15">The sequence shown here is derived from an EMBL/GenBank/DDBJ whole genome shotgun (WGS) entry which is preliminary data.</text>
</comment>
<comment type="similarity">
    <text evidence="9">Belongs to the methyl-accepting chemotaxis (MCP) protein family.</text>
</comment>
<dbReference type="PROSITE" id="PS50885">
    <property type="entry name" value="HAMP"/>
    <property type="match status" value="1"/>
</dbReference>
<feature type="domain" description="HAMP" evidence="14">
    <location>
        <begin position="314"/>
        <end position="367"/>
    </location>
</feature>
<dbReference type="InterPro" id="IPR003660">
    <property type="entry name" value="HAMP_dom"/>
</dbReference>